<proteinExistence type="predicted"/>
<accession>B7J4V8</accession>
<gene>
    <name evidence="1" type="ordered locus">AFE_2098</name>
</gene>
<evidence type="ECO:0000313" key="1">
    <source>
        <dbReference type="EMBL" id="ACK78878.1"/>
    </source>
</evidence>
<protein>
    <submittedName>
        <fullName evidence="1">Uncharacterized protein</fullName>
    </submittedName>
</protein>
<sequence>MILLLTFGLPILRRNISPISNLNLLQIFISVKIIILLKYASEPKAFYHI</sequence>
<dbReference type="EMBL" id="CP001219">
    <property type="protein sequence ID" value="ACK78878.1"/>
    <property type="molecule type" value="Genomic_DNA"/>
</dbReference>
<reference evidence="1 2" key="1">
    <citation type="journal article" date="2008" name="BMC Genomics">
        <title>Acidithiobacillus ferrooxidans metabolism: from genome sequence to industrial applications.</title>
        <authorList>
            <person name="Valdes J."/>
            <person name="Pedroso I."/>
            <person name="Quatrini R."/>
            <person name="Dodson R.J."/>
            <person name="Tettelin H."/>
            <person name="Blake R.II."/>
            <person name="Eisen J.A."/>
            <person name="Holmes D.S."/>
        </authorList>
    </citation>
    <scope>NUCLEOTIDE SEQUENCE [LARGE SCALE GENOMIC DNA]</scope>
    <source>
        <strain evidence="2">ATCC 23270 / DSM 14882 / CIP 104768 / NCIMB 8455</strain>
    </source>
</reference>
<organism evidence="1 2">
    <name type="scientific">Acidithiobacillus ferrooxidans (strain ATCC 23270 / DSM 14882 / CIP 104768 / NCIMB 8455)</name>
    <name type="common">Ferrobacillus ferrooxidans (strain ATCC 23270)</name>
    <dbReference type="NCBI Taxonomy" id="243159"/>
    <lineage>
        <taxon>Bacteria</taxon>
        <taxon>Pseudomonadati</taxon>
        <taxon>Pseudomonadota</taxon>
        <taxon>Acidithiobacillia</taxon>
        <taxon>Acidithiobacillales</taxon>
        <taxon>Acidithiobacillaceae</taxon>
        <taxon>Acidithiobacillus</taxon>
    </lineage>
</organism>
<dbReference type="Proteomes" id="UP000001362">
    <property type="component" value="Chromosome"/>
</dbReference>
<dbReference type="PaxDb" id="243159-AFE_2098"/>
<name>B7J4V8_ACIF2</name>
<evidence type="ECO:0000313" key="2">
    <source>
        <dbReference type="Proteomes" id="UP000001362"/>
    </source>
</evidence>
<keyword evidence="2" id="KW-1185">Reference proteome</keyword>
<dbReference type="AlphaFoldDB" id="B7J4V8"/>
<dbReference type="KEGG" id="afr:AFE_2098"/>
<dbReference type="HOGENOM" id="CLU_3131190_0_0_6"/>